<keyword evidence="1" id="KW-0812">Transmembrane</keyword>
<evidence type="ECO:0008006" key="4">
    <source>
        <dbReference type="Google" id="ProtNLM"/>
    </source>
</evidence>
<evidence type="ECO:0000313" key="3">
    <source>
        <dbReference type="Proteomes" id="UP001158067"/>
    </source>
</evidence>
<feature type="transmembrane region" description="Helical" evidence="1">
    <location>
        <begin position="179"/>
        <end position="207"/>
    </location>
</feature>
<protein>
    <recommendedName>
        <fullName evidence="4">Glycosyltransferase RgtA/B/C/D-like domain-containing protein</fullName>
    </recommendedName>
</protein>
<feature type="transmembrane region" description="Helical" evidence="1">
    <location>
        <begin position="332"/>
        <end position="351"/>
    </location>
</feature>
<organism evidence="2 3">
    <name type="scientific">Neorhodopirellula lusitana</name>
    <dbReference type="NCBI Taxonomy" id="445327"/>
    <lineage>
        <taxon>Bacteria</taxon>
        <taxon>Pseudomonadati</taxon>
        <taxon>Planctomycetota</taxon>
        <taxon>Planctomycetia</taxon>
        <taxon>Pirellulales</taxon>
        <taxon>Pirellulaceae</taxon>
        <taxon>Neorhodopirellula</taxon>
    </lineage>
</organism>
<keyword evidence="1" id="KW-0472">Membrane</keyword>
<dbReference type="RefSeq" id="WP_283434930.1">
    <property type="nucleotide sequence ID" value="NZ_FXUG01000018.1"/>
</dbReference>
<gene>
    <name evidence="2" type="ORF">SAMN06265222_11822</name>
</gene>
<name>A0ABY1QNV9_9BACT</name>
<accession>A0ABY1QNV9</accession>
<feature type="transmembrane region" description="Helical" evidence="1">
    <location>
        <begin position="228"/>
        <end position="249"/>
    </location>
</feature>
<feature type="transmembrane region" description="Helical" evidence="1">
    <location>
        <begin position="358"/>
        <end position="376"/>
    </location>
</feature>
<dbReference type="Proteomes" id="UP001158067">
    <property type="component" value="Unassembled WGS sequence"/>
</dbReference>
<sequence length="507" mass="56448">MPNSSDRDEFGGKSGLRAWSAFACIAIFIVAFALRWPSCGDSFWLDELHTAWAVDDAWSDVGTRAGIGNQQPIYFYLLWVWRQLLPVFAVDFYGIEASLRLTSVVMTSLSAGLLCWLVFRRSGSLIAGVVAGLMIGIESSAIFFGTELRPYAAIVLLSTCAMGLAMIPRDRVGSGDRFLLHAVVILAALTQVTSLVTLGWLLAWVIASDWISGRGTADRVRTFVSRHWMVGLWIAGSAAWFFQHSSLWQSRSSWQSFANAESLVQLWELWPWMPVVLVPAVIWGVSRMRRGYSVCSKGESSIAMLAFVLLVSVISCFCLAYFGGVPLWHRRYLIAGLPFLCGLSGILLGCVRTSDRQTWRELMVGLMGAACLLLLVSQQGTLNRLIHGQFQLTHRGEDWRRATIFLAKHKSSNEVVWVDAGLIEQSRYPTFVEEPGREAYFRYPVNGPYRMETAVGLGRDGLTAWLAQEDVKYLIRRGSGSRVNAKPVGIDVHEFGGVMVMIRKPLN</sequence>
<reference evidence="2 3" key="1">
    <citation type="submission" date="2017-05" db="EMBL/GenBank/DDBJ databases">
        <authorList>
            <person name="Varghese N."/>
            <person name="Submissions S."/>
        </authorList>
    </citation>
    <scope>NUCLEOTIDE SEQUENCE [LARGE SCALE GENOMIC DNA]</scope>
    <source>
        <strain evidence="2 3">DSM 25457</strain>
    </source>
</reference>
<comment type="caution">
    <text evidence="2">The sequence shown here is derived from an EMBL/GenBank/DDBJ whole genome shotgun (WGS) entry which is preliminary data.</text>
</comment>
<evidence type="ECO:0000256" key="1">
    <source>
        <dbReference type="SAM" id="Phobius"/>
    </source>
</evidence>
<feature type="transmembrane region" description="Helical" evidence="1">
    <location>
        <begin position="305"/>
        <end position="326"/>
    </location>
</feature>
<feature type="transmembrane region" description="Helical" evidence="1">
    <location>
        <begin position="16"/>
        <end position="36"/>
    </location>
</feature>
<keyword evidence="1" id="KW-1133">Transmembrane helix</keyword>
<feature type="transmembrane region" description="Helical" evidence="1">
    <location>
        <begin position="269"/>
        <end position="285"/>
    </location>
</feature>
<feature type="transmembrane region" description="Helical" evidence="1">
    <location>
        <begin position="151"/>
        <end position="167"/>
    </location>
</feature>
<feature type="transmembrane region" description="Helical" evidence="1">
    <location>
        <begin position="101"/>
        <end position="119"/>
    </location>
</feature>
<proteinExistence type="predicted"/>
<dbReference type="EMBL" id="FXUG01000018">
    <property type="protein sequence ID" value="SMP74747.1"/>
    <property type="molecule type" value="Genomic_DNA"/>
</dbReference>
<evidence type="ECO:0000313" key="2">
    <source>
        <dbReference type="EMBL" id="SMP74747.1"/>
    </source>
</evidence>
<feature type="transmembrane region" description="Helical" evidence="1">
    <location>
        <begin position="125"/>
        <end position="144"/>
    </location>
</feature>
<keyword evidence="3" id="KW-1185">Reference proteome</keyword>